<dbReference type="EMBL" id="JNBS01001398">
    <property type="protein sequence ID" value="OQS01837.1"/>
    <property type="molecule type" value="Genomic_DNA"/>
</dbReference>
<name>A0A1V9ZV02_9STRA</name>
<evidence type="ECO:0000313" key="2">
    <source>
        <dbReference type="Proteomes" id="UP000243217"/>
    </source>
</evidence>
<accession>A0A1V9ZV02</accession>
<organism evidence="1 2">
    <name type="scientific">Thraustotheca clavata</name>
    <dbReference type="NCBI Taxonomy" id="74557"/>
    <lineage>
        <taxon>Eukaryota</taxon>
        <taxon>Sar</taxon>
        <taxon>Stramenopiles</taxon>
        <taxon>Oomycota</taxon>
        <taxon>Saprolegniomycetes</taxon>
        <taxon>Saprolegniales</taxon>
        <taxon>Achlyaceae</taxon>
        <taxon>Thraustotheca</taxon>
    </lineage>
</organism>
<sequence>MERAIALKDNLKCMQVGVGKNSLSICLVFSWTNSASVYSTLHFIWVYRCNILQDEEKSLLYIQNLHNITLDYCKSLHTYHTKSNHKIRASDFQGLINRHCFTNTKVDNIFKKEGIIYFAGASSMTSKHGGSSAIVMEKKTRKEYNLRLIIFRLNQQTIKQNMMVSLMLYNWQNHQNLLI</sequence>
<dbReference type="AlphaFoldDB" id="A0A1V9ZV02"/>
<evidence type="ECO:0000313" key="1">
    <source>
        <dbReference type="EMBL" id="OQS01837.1"/>
    </source>
</evidence>
<reference evidence="1 2" key="1">
    <citation type="journal article" date="2014" name="Genome Biol. Evol.">
        <title>The secreted proteins of Achlya hypogyna and Thraustotheca clavata identify the ancestral oomycete secretome and reveal gene acquisitions by horizontal gene transfer.</title>
        <authorList>
            <person name="Misner I."/>
            <person name="Blouin N."/>
            <person name="Leonard G."/>
            <person name="Richards T.A."/>
            <person name="Lane C.E."/>
        </authorList>
    </citation>
    <scope>NUCLEOTIDE SEQUENCE [LARGE SCALE GENOMIC DNA]</scope>
    <source>
        <strain evidence="1 2">ATCC 34112</strain>
    </source>
</reference>
<protein>
    <submittedName>
        <fullName evidence="1">Uncharacterized protein</fullName>
    </submittedName>
</protein>
<proteinExistence type="predicted"/>
<comment type="caution">
    <text evidence="1">The sequence shown here is derived from an EMBL/GenBank/DDBJ whole genome shotgun (WGS) entry which is preliminary data.</text>
</comment>
<gene>
    <name evidence="1" type="ORF">THRCLA_21596</name>
</gene>
<dbReference type="Proteomes" id="UP000243217">
    <property type="component" value="Unassembled WGS sequence"/>
</dbReference>
<keyword evidence="2" id="KW-1185">Reference proteome</keyword>